<evidence type="ECO:0000313" key="4">
    <source>
        <dbReference type="Proteomes" id="UP000054558"/>
    </source>
</evidence>
<gene>
    <name evidence="3" type="ORF">KFL_003850120</name>
</gene>
<dbReference type="InterPro" id="IPR001619">
    <property type="entry name" value="Sec1-like"/>
</dbReference>
<feature type="region of interest" description="Disordered" evidence="2">
    <location>
        <begin position="1"/>
        <end position="148"/>
    </location>
</feature>
<dbReference type="Proteomes" id="UP000054558">
    <property type="component" value="Unassembled WGS sequence"/>
</dbReference>
<organism evidence="3 4">
    <name type="scientific">Klebsormidium nitens</name>
    <name type="common">Green alga</name>
    <name type="synonym">Ulothrix nitens</name>
    <dbReference type="NCBI Taxonomy" id="105231"/>
    <lineage>
        <taxon>Eukaryota</taxon>
        <taxon>Viridiplantae</taxon>
        <taxon>Streptophyta</taxon>
        <taxon>Klebsormidiophyceae</taxon>
        <taxon>Klebsormidiales</taxon>
        <taxon>Klebsormidiaceae</taxon>
        <taxon>Klebsormidium</taxon>
    </lineage>
</organism>
<dbReference type="FunFam" id="3.40.50.1910:FF:000005">
    <property type="entry name" value="vacuolar protein sorting-associated protein 33A isoform X1"/>
    <property type="match status" value="1"/>
</dbReference>
<dbReference type="Gene3D" id="3.40.50.1910">
    <property type="match status" value="1"/>
</dbReference>
<name>A0A1Y1ID69_KLENI</name>
<evidence type="ECO:0000256" key="1">
    <source>
        <dbReference type="ARBA" id="ARBA00009884"/>
    </source>
</evidence>
<dbReference type="InterPro" id="IPR027482">
    <property type="entry name" value="Sec1-like_dom2"/>
</dbReference>
<comment type="similarity">
    <text evidence="1">Belongs to the STXBP/unc-18/SEC1 family.</text>
</comment>
<feature type="compositionally biased region" description="Low complexity" evidence="2">
    <location>
        <begin position="52"/>
        <end position="64"/>
    </location>
</feature>
<dbReference type="AlphaFoldDB" id="A0A1Y1ID69"/>
<keyword evidence="4" id="KW-1185">Reference proteome</keyword>
<evidence type="ECO:0000256" key="2">
    <source>
        <dbReference type="SAM" id="MobiDB-lite"/>
    </source>
</evidence>
<feature type="compositionally biased region" description="Low complexity" evidence="2">
    <location>
        <begin position="28"/>
        <end position="37"/>
    </location>
</feature>
<dbReference type="GO" id="GO:0016192">
    <property type="term" value="P:vesicle-mediated transport"/>
    <property type="evidence" value="ECO:0007669"/>
    <property type="project" value="InterPro"/>
</dbReference>
<sequence length="371" mass="40207">MVVESRAPDEGAAASRTPWASADRRAPGRGAAGNPAPERTSADSRGADGGFADSYAPAGASASSPTLDEGVADRNAPAGAFADSRAPDCGQRRVSGGIPRTALQRTGERRTGGAQAGAYADSRVHQTVEPRTGTHQTRPRATAHPKKELRTTVHWKERPRTAAHREKWQRTAVFREGGCGRPATASSTLQYRLQSHGFEYTFTLNNLEKAGLLRRHDGSNTYPAVRRTLKLVVEGQDDSNPTDISYTFSGYAPLSIRLIQQALQDRWKSMDELLRSLPGPHFEKIQALDADGTPVEHEGQSVSGDRPDGQRSLVLVVFLGGVTSAETSVLRFLSGQEDSKHDFLVATTKLVTGTSLLETLIDDDWRLRSNR</sequence>
<accession>A0A1Y1ID69</accession>
<dbReference type="Pfam" id="PF00995">
    <property type="entry name" value="Sec1"/>
    <property type="match status" value="1"/>
</dbReference>
<dbReference type="STRING" id="105231.A0A1Y1ID69"/>
<dbReference type="InterPro" id="IPR036045">
    <property type="entry name" value="Sec1-like_sf"/>
</dbReference>
<dbReference type="SUPFAM" id="SSF56815">
    <property type="entry name" value="Sec1/munc18-like (SM) proteins"/>
    <property type="match status" value="1"/>
</dbReference>
<dbReference type="EMBL" id="DF237334">
    <property type="protein sequence ID" value="GAQ87892.1"/>
    <property type="molecule type" value="Genomic_DNA"/>
</dbReference>
<dbReference type="PANTHER" id="PTHR11679">
    <property type="entry name" value="VESICLE PROTEIN SORTING-ASSOCIATED"/>
    <property type="match status" value="1"/>
</dbReference>
<evidence type="ECO:0000313" key="3">
    <source>
        <dbReference type="EMBL" id="GAQ87892.1"/>
    </source>
</evidence>
<protein>
    <submittedName>
        <fullName evidence="3">Uncharacterized protein</fullName>
    </submittedName>
</protein>
<dbReference type="OrthoDB" id="10262287at2759"/>
<proteinExistence type="inferred from homology"/>
<reference evidence="3 4" key="1">
    <citation type="journal article" date="2014" name="Nat. Commun.">
        <title>Klebsormidium flaccidum genome reveals primary factors for plant terrestrial adaptation.</title>
        <authorList>
            <person name="Hori K."/>
            <person name="Maruyama F."/>
            <person name="Fujisawa T."/>
            <person name="Togashi T."/>
            <person name="Yamamoto N."/>
            <person name="Seo M."/>
            <person name="Sato S."/>
            <person name="Yamada T."/>
            <person name="Mori H."/>
            <person name="Tajima N."/>
            <person name="Moriyama T."/>
            <person name="Ikeuchi M."/>
            <person name="Watanabe M."/>
            <person name="Wada H."/>
            <person name="Kobayashi K."/>
            <person name="Saito M."/>
            <person name="Masuda T."/>
            <person name="Sasaki-Sekimoto Y."/>
            <person name="Mashiguchi K."/>
            <person name="Awai K."/>
            <person name="Shimojima M."/>
            <person name="Masuda S."/>
            <person name="Iwai M."/>
            <person name="Nobusawa T."/>
            <person name="Narise T."/>
            <person name="Kondo S."/>
            <person name="Saito H."/>
            <person name="Sato R."/>
            <person name="Murakawa M."/>
            <person name="Ihara Y."/>
            <person name="Oshima-Yamada Y."/>
            <person name="Ohtaka K."/>
            <person name="Satoh M."/>
            <person name="Sonobe K."/>
            <person name="Ishii M."/>
            <person name="Ohtani R."/>
            <person name="Kanamori-Sato M."/>
            <person name="Honoki R."/>
            <person name="Miyazaki D."/>
            <person name="Mochizuki H."/>
            <person name="Umetsu J."/>
            <person name="Higashi K."/>
            <person name="Shibata D."/>
            <person name="Kamiya Y."/>
            <person name="Sato N."/>
            <person name="Nakamura Y."/>
            <person name="Tabata S."/>
            <person name="Ida S."/>
            <person name="Kurokawa K."/>
            <person name="Ohta H."/>
        </authorList>
    </citation>
    <scope>NUCLEOTIDE SEQUENCE [LARGE SCALE GENOMIC DNA]</scope>
    <source>
        <strain evidence="3 4">NIES-2285</strain>
    </source>
</reference>